<organism evidence="1 2">
    <name type="scientific">Naganishia friedmannii</name>
    <dbReference type="NCBI Taxonomy" id="89922"/>
    <lineage>
        <taxon>Eukaryota</taxon>
        <taxon>Fungi</taxon>
        <taxon>Dikarya</taxon>
        <taxon>Basidiomycota</taxon>
        <taxon>Agaricomycotina</taxon>
        <taxon>Tremellomycetes</taxon>
        <taxon>Filobasidiales</taxon>
        <taxon>Filobasidiaceae</taxon>
        <taxon>Naganishia</taxon>
    </lineage>
</organism>
<proteinExistence type="predicted"/>
<dbReference type="Proteomes" id="UP001227268">
    <property type="component" value="Unassembled WGS sequence"/>
</dbReference>
<comment type="caution">
    <text evidence="1">The sequence shown here is derived from an EMBL/GenBank/DDBJ whole genome shotgun (WGS) entry which is preliminary data.</text>
</comment>
<keyword evidence="2" id="KW-1185">Reference proteome</keyword>
<protein>
    <submittedName>
        <fullName evidence="1">Uncharacterized protein</fullName>
    </submittedName>
</protein>
<evidence type="ECO:0000313" key="1">
    <source>
        <dbReference type="EMBL" id="KAJ9093518.1"/>
    </source>
</evidence>
<evidence type="ECO:0000313" key="2">
    <source>
        <dbReference type="Proteomes" id="UP001227268"/>
    </source>
</evidence>
<dbReference type="EMBL" id="JASBWT010000030">
    <property type="protein sequence ID" value="KAJ9093518.1"/>
    <property type="molecule type" value="Genomic_DNA"/>
</dbReference>
<reference evidence="1" key="1">
    <citation type="submission" date="2023-04" db="EMBL/GenBank/DDBJ databases">
        <title>Draft Genome sequencing of Naganishia species isolated from polar environments using Oxford Nanopore Technology.</title>
        <authorList>
            <person name="Leo P."/>
            <person name="Venkateswaran K."/>
        </authorList>
    </citation>
    <scope>NUCLEOTIDE SEQUENCE</scope>
    <source>
        <strain evidence="1">MNA-CCFEE 5423</strain>
    </source>
</reference>
<name>A0ACC2V2F2_9TREE</name>
<accession>A0ACC2V2F2</accession>
<sequence>MSRRKSHHVGLSSDGDSLNSDFSEKVNNAASRRKSHPAPQSDHESFKSADLEKGNVIIWRRKSHAAQDSYDSFTSNDSEMVNIPILRRKSHHVAQDSLDSVSSVDDKKGSIAVARRQSHAAKDSYGSLKSIDSDKDSSGSSAYGYLPELSHNHGYHDRASTTSSFSEVYPEKDYFVQEINKHDDVELLSPWRRRLHRLAPLATLAAVGAYFTYYAFRISFTVNAQRKYKKTYGMAWVFIATEFMVALPTVAHQVYSLLAMKQRKRPQLRIVGDAVPTVDCFITCCKEDVDVIIDTARAACDIDYPPERFRVVVLDDGADPELKKAMANLNQQYSNAFYFARKKIKGQPHHAKAGNLIGGTAFVETLSGGAGEYIAALDADMIPERHWLRALIPHCVRNPNLALACPPQLFYNVPDDDLLVQSLDPFVHVMEPIKDACGVAWCTGSGYVIRRSALEAIGGWPTGTLAEDTFTSSKLLGRGYDTAYVHEGLQYGTVPDSYAGHLKQRTRWTLGTLQSALQQRFCLYGDICRDMTLYQRLSGFVFTMDAFFKLFLVISILTIPIVLISGGTLVAYSTNRELRWQIRLAFISFLLLRLQEYLSSLPSGYRLALRDSGSMLWMAPYHAKTVLVSFLLPKWLGGRSMAFTTTGSIKDDINERDGPRRAHVFRRLKVILWDCSAYQHLIYILFVIAAVTLSTVRAFVNNDTTKKKLIYLLTHAFFPPMLWLVSTTAFATPIRYALFPPTMPDREELLDRNPKTGVAHPKEYWKTQRWSKSHWRHELEIVILVAYSISAFVISFTIPDQKLS</sequence>
<gene>
    <name evidence="1" type="ORF">QFC21_006351</name>
</gene>